<dbReference type="SUPFAM" id="SSF90209">
    <property type="entry name" value="Ran binding protein zinc finger-like"/>
    <property type="match status" value="3"/>
</dbReference>
<reference evidence="6 7" key="1">
    <citation type="journal article" date="2011" name="Science">
        <title>The Selaginella genome identifies genetic changes associated with the evolution of vascular plants.</title>
        <authorList>
            <person name="Banks J.A."/>
            <person name="Nishiyama T."/>
            <person name="Hasebe M."/>
            <person name="Bowman J.L."/>
            <person name="Gribskov M."/>
            <person name="dePamphilis C."/>
            <person name="Albert V.A."/>
            <person name="Aono N."/>
            <person name="Aoyama T."/>
            <person name="Ambrose B.A."/>
            <person name="Ashton N.W."/>
            <person name="Axtell M.J."/>
            <person name="Barker E."/>
            <person name="Barker M.S."/>
            <person name="Bennetzen J.L."/>
            <person name="Bonawitz N.D."/>
            <person name="Chapple C."/>
            <person name="Cheng C."/>
            <person name="Correa L.G."/>
            <person name="Dacre M."/>
            <person name="DeBarry J."/>
            <person name="Dreyer I."/>
            <person name="Elias M."/>
            <person name="Engstrom E.M."/>
            <person name="Estelle M."/>
            <person name="Feng L."/>
            <person name="Finet C."/>
            <person name="Floyd S.K."/>
            <person name="Frommer W.B."/>
            <person name="Fujita T."/>
            <person name="Gramzow L."/>
            <person name="Gutensohn M."/>
            <person name="Harholt J."/>
            <person name="Hattori M."/>
            <person name="Heyl A."/>
            <person name="Hirai T."/>
            <person name="Hiwatashi Y."/>
            <person name="Ishikawa M."/>
            <person name="Iwata M."/>
            <person name="Karol K.G."/>
            <person name="Koehler B."/>
            <person name="Kolukisaoglu U."/>
            <person name="Kubo M."/>
            <person name="Kurata T."/>
            <person name="Lalonde S."/>
            <person name="Li K."/>
            <person name="Li Y."/>
            <person name="Litt A."/>
            <person name="Lyons E."/>
            <person name="Manning G."/>
            <person name="Maruyama T."/>
            <person name="Michael T.P."/>
            <person name="Mikami K."/>
            <person name="Miyazaki S."/>
            <person name="Morinaga S."/>
            <person name="Murata T."/>
            <person name="Mueller-Roeber B."/>
            <person name="Nelson D.R."/>
            <person name="Obara M."/>
            <person name="Oguri Y."/>
            <person name="Olmstead R.G."/>
            <person name="Onodera N."/>
            <person name="Petersen B.L."/>
            <person name="Pils B."/>
            <person name="Prigge M."/>
            <person name="Rensing S.A."/>
            <person name="Riano-Pachon D.M."/>
            <person name="Roberts A.W."/>
            <person name="Sato Y."/>
            <person name="Scheller H.V."/>
            <person name="Schulz B."/>
            <person name="Schulz C."/>
            <person name="Shakirov E.V."/>
            <person name="Shibagaki N."/>
            <person name="Shinohara N."/>
            <person name="Shippen D.E."/>
            <person name="Soerensen I."/>
            <person name="Sotooka R."/>
            <person name="Sugimoto N."/>
            <person name="Sugita M."/>
            <person name="Sumikawa N."/>
            <person name="Tanurdzic M."/>
            <person name="Theissen G."/>
            <person name="Ulvskov P."/>
            <person name="Wakazuki S."/>
            <person name="Weng J.K."/>
            <person name="Willats W.W."/>
            <person name="Wipf D."/>
            <person name="Wolf P.G."/>
            <person name="Yang L."/>
            <person name="Zimmer A.D."/>
            <person name="Zhu Q."/>
            <person name="Mitros T."/>
            <person name="Hellsten U."/>
            <person name="Loque D."/>
            <person name="Otillar R."/>
            <person name="Salamov A."/>
            <person name="Schmutz J."/>
            <person name="Shapiro H."/>
            <person name="Lindquist E."/>
            <person name="Lucas S."/>
            <person name="Rokhsar D."/>
            <person name="Grigoriev I.V."/>
        </authorList>
    </citation>
    <scope>NUCLEOTIDE SEQUENCE [LARGE SCALE GENOMIC DNA]</scope>
</reference>
<dbReference type="PANTHER" id="PTHR12999">
    <property type="entry name" value="ZINC FINGER RAN-BINDING DOMAIN-CONTAINING PROTEIN 2 ZRANB2-RELATED"/>
    <property type="match status" value="1"/>
</dbReference>
<feature type="domain" description="RanBP2-type" evidence="5">
    <location>
        <begin position="198"/>
        <end position="224"/>
    </location>
</feature>
<keyword evidence="7" id="KW-1185">Reference proteome</keyword>
<feature type="region of interest" description="Disordered" evidence="4">
    <location>
        <begin position="225"/>
        <end position="247"/>
    </location>
</feature>
<dbReference type="SMART" id="SM00547">
    <property type="entry name" value="ZnF_RBZ"/>
    <property type="match status" value="3"/>
</dbReference>
<protein>
    <recommendedName>
        <fullName evidence="5">RanBP2-type domain-containing protein</fullName>
    </recommendedName>
</protein>
<sequence length="290" mass="30650">MTQSDNRAASGTKRARSEGPRGDGDWTCPLCGNVNFAFRATCNMRKCGASKPADITRVGGGPIGPLPYDQSPALFMAGPGVPPPIQVGINGGYTQVPMPPPVSTIPYDYGGGMNLQTTYNPIQLPGAYNPALVHAVHHHEGVHLGSGFGAPVVDGYGMGMTMVPPPFSVMQIPGPRPGVQIEENGSRKRRGGPEGSEGDWICPKCGNSNFAFRTFCNMRKCGTPKPAEPVPRIAPQKANSQGPTPEGSWTCDACGNVNYPFRTKCNRRNCGVDKPADAKLTTKTSPPPSD</sequence>
<dbReference type="GO" id="GO:0005737">
    <property type="term" value="C:cytoplasm"/>
    <property type="evidence" value="ECO:0000318"/>
    <property type="project" value="GO_Central"/>
</dbReference>
<dbReference type="STRING" id="88036.D8S9K5"/>
<dbReference type="eggNOG" id="KOG1995">
    <property type="taxonomic scope" value="Eukaryota"/>
</dbReference>
<feature type="region of interest" description="Disordered" evidence="4">
    <location>
        <begin position="177"/>
        <end position="198"/>
    </location>
</feature>
<accession>D8S9K5</accession>
<organism evidence="7">
    <name type="scientific">Selaginella moellendorffii</name>
    <name type="common">Spikemoss</name>
    <dbReference type="NCBI Taxonomy" id="88036"/>
    <lineage>
        <taxon>Eukaryota</taxon>
        <taxon>Viridiplantae</taxon>
        <taxon>Streptophyta</taxon>
        <taxon>Embryophyta</taxon>
        <taxon>Tracheophyta</taxon>
        <taxon>Lycopodiopsida</taxon>
        <taxon>Selaginellales</taxon>
        <taxon>Selaginellaceae</taxon>
        <taxon>Selaginella</taxon>
    </lineage>
</organism>
<feature type="region of interest" description="Disordered" evidence="4">
    <location>
        <begin position="268"/>
        <end position="290"/>
    </location>
</feature>
<dbReference type="FunCoup" id="D8S9K5">
    <property type="interactions" value="1485"/>
</dbReference>
<evidence type="ECO:0000256" key="2">
    <source>
        <dbReference type="ARBA" id="ARBA00022771"/>
    </source>
</evidence>
<evidence type="ECO:0000256" key="3">
    <source>
        <dbReference type="ARBA" id="ARBA00022833"/>
    </source>
</evidence>
<dbReference type="InterPro" id="IPR036443">
    <property type="entry name" value="Znf_RanBP2_sf"/>
</dbReference>
<dbReference type="AlphaFoldDB" id="D8S9K5"/>
<keyword evidence="3" id="KW-0862">Zinc</keyword>
<gene>
    <name evidence="6" type="ORF">SELMODRAFT_153690</name>
</gene>
<feature type="domain" description="RanBP2-type" evidence="5">
    <location>
        <begin position="24"/>
        <end position="50"/>
    </location>
</feature>
<dbReference type="KEGG" id="smo:SELMODRAFT_153690"/>
<name>D8S9K5_SELML</name>
<feature type="region of interest" description="Disordered" evidence="4">
    <location>
        <begin position="1"/>
        <end position="24"/>
    </location>
</feature>
<dbReference type="HOGENOM" id="CLU_060846_0_0_1"/>
<dbReference type="Proteomes" id="UP000001514">
    <property type="component" value="Unassembled WGS sequence"/>
</dbReference>
<feature type="domain" description="RanBP2-type" evidence="5">
    <location>
        <begin position="247"/>
        <end position="273"/>
    </location>
</feature>
<evidence type="ECO:0000256" key="1">
    <source>
        <dbReference type="ARBA" id="ARBA00022723"/>
    </source>
</evidence>
<dbReference type="OMA" id="WTCKKCG"/>
<dbReference type="OrthoDB" id="1878647at2759"/>
<keyword evidence="1" id="KW-0479">Metal-binding</keyword>
<feature type="compositionally biased region" description="Basic and acidic residues" evidence="4">
    <location>
        <begin position="15"/>
        <end position="24"/>
    </location>
</feature>
<dbReference type="Gramene" id="EFJ18834">
    <property type="protein sequence ID" value="EFJ18834"/>
    <property type="gene ID" value="SELMODRAFT_153690"/>
</dbReference>
<dbReference type="EMBL" id="GL377608">
    <property type="protein sequence ID" value="EFJ18834.1"/>
    <property type="molecule type" value="Genomic_DNA"/>
</dbReference>
<evidence type="ECO:0000313" key="7">
    <source>
        <dbReference type="Proteomes" id="UP000001514"/>
    </source>
</evidence>
<dbReference type="GO" id="GO:0003729">
    <property type="term" value="F:mRNA binding"/>
    <property type="evidence" value="ECO:0000318"/>
    <property type="project" value="GO_Central"/>
</dbReference>
<dbReference type="GO" id="GO:0008270">
    <property type="term" value="F:zinc ion binding"/>
    <property type="evidence" value="ECO:0007669"/>
    <property type="project" value="UniProtKB-KW"/>
</dbReference>
<keyword evidence="2" id="KW-0863">Zinc-finger</keyword>
<dbReference type="InParanoid" id="D8S9K5"/>
<dbReference type="PANTHER" id="PTHR12999:SF24">
    <property type="entry name" value="RANBP2-TYPE DOMAIN-CONTAINING PROTEIN"/>
    <property type="match status" value="1"/>
</dbReference>
<dbReference type="InterPro" id="IPR001876">
    <property type="entry name" value="Znf_RanBP2"/>
</dbReference>
<evidence type="ECO:0000259" key="5">
    <source>
        <dbReference type="SMART" id="SM00547"/>
    </source>
</evidence>
<dbReference type="Pfam" id="PF00641">
    <property type="entry name" value="Zn_ribbon_RanBP"/>
    <property type="match status" value="3"/>
</dbReference>
<proteinExistence type="predicted"/>
<dbReference type="Gene3D" id="4.10.1060.10">
    <property type="entry name" value="Zinc finger, RanBP2-type"/>
    <property type="match status" value="3"/>
</dbReference>
<evidence type="ECO:0000313" key="6">
    <source>
        <dbReference type="EMBL" id="EFJ18834.1"/>
    </source>
</evidence>
<evidence type="ECO:0000256" key="4">
    <source>
        <dbReference type="SAM" id="MobiDB-lite"/>
    </source>
</evidence>